<dbReference type="EMBL" id="ANMU01000180">
    <property type="protein sequence ID" value="EMJ77540.1"/>
    <property type="molecule type" value="Genomic_DNA"/>
</dbReference>
<accession>M6BUP3</accession>
<name>M6BUP3_LEPBO</name>
<dbReference type="AlphaFoldDB" id="M6BUP3"/>
<organism evidence="1 2">
    <name type="scientific">Leptospira borgpetersenii serovar Hardjo-bovis str. Sponselee</name>
    <dbReference type="NCBI Taxonomy" id="1303729"/>
    <lineage>
        <taxon>Bacteria</taxon>
        <taxon>Pseudomonadati</taxon>
        <taxon>Spirochaetota</taxon>
        <taxon>Spirochaetia</taxon>
        <taxon>Leptospirales</taxon>
        <taxon>Leptospiraceae</taxon>
        <taxon>Leptospira</taxon>
    </lineage>
</organism>
<gene>
    <name evidence="1" type="ORF">LEP1GSC016_3951</name>
</gene>
<protein>
    <submittedName>
        <fullName evidence="1">Uncharacterized protein</fullName>
    </submittedName>
</protein>
<proteinExistence type="predicted"/>
<evidence type="ECO:0000313" key="1">
    <source>
        <dbReference type="EMBL" id="EMJ77540.1"/>
    </source>
</evidence>
<reference evidence="1 2" key="1">
    <citation type="submission" date="2013-01" db="EMBL/GenBank/DDBJ databases">
        <authorList>
            <person name="Harkins D.M."/>
            <person name="Durkin A.S."/>
            <person name="Brinkac L.M."/>
            <person name="Haft D.H."/>
            <person name="Selengut J.D."/>
            <person name="Sanka R."/>
            <person name="DePew J."/>
            <person name="Purushe J."/>
            <person name="Galloway R.L."/>
            <person name="Vinetz J.M."/>
            <person name="Sutton G.G."/>
            <person name="Nierman W.C."/>
            <person name="Fouts D.E."/>
        </authorList>
    </citation>
    <scope>NUCLEOTIDE SEQUENCE [LARGE SCALE GENOMIC DNA]</scope>
    <source>
        <strain evidence="1 2">Sponselee CDC</strain>
    </source>
</reference>
<sequence>MISLDMDRFIILTPNKIANREHSTENIHKSQETKCLITLKFRKFKLGKLSTPEEIQQ</sequence>
<dbReference type="Proteomes" id="UP000011873">
    <property type="component" value="Unassembled WGS sequence"/>
</dbReference>
<evidence type="ECO:0000313" key="2">
    <source>
        <dbReference type="Proteomes" id="UP000011873"/>
    </source>
</evidence>
<comment type="caution">
    <text evidence="1">The sequence shown here is derived from an EMBL/GenBank/DDBJ whole genome shotgun (WGS) entry which is preliminary data.</text>
</comment>